<proteinExistence type="predicted"/>
<evidence type="ECO:0000313" key="1">
    <source>
        <dbReference type="EMBL" id="GAA3706395.1"/>
    </source>
</evidence>
<keyword evidence="2" id="KW-1185">Reference proteome</keyword>
<gene>
    <name evidence="1" type="ORF">GCM10022268_14920</name>
</gene>
<dbReference type="Gene3D" id="6.10.10.120">
    <property type="entry name" value="Antitoxin ParD1-like"/>
    <property type="match status" value="1"/>
</dbReference>
<name>A0ABP7DM78_9SPHN</name>
<reference evidence="2" key="1">
    <citation type="journal article" date="2019" name="Int. J. Syst. Evol. Microbiol.">
        <title>The Global Catalogue of Microorganisms (GCM) 10K type strain sequencing project: providing services to taxonomists for standard genome sequencing and annotation.</title>
        <authorList>
            <consortium name="The Broad Institute Genomics Platform"/>
            <consortium name="The Broad Institute Genome Sequencing Center for Infectious Disease"/>
            <person name="Wu L."/>
            <person name="Ma J."/>
        </authorList>
    </citation>
    <scope>NUCLEOTIDE SEQUENCE [LARGE SCALE GENOMIC DNA]</scope>
    <source>
        <strain evidence="2">JCM 17498</strain>
    </source>
</reference>
<accession>A0ABP7DM78</accession>
<comment type="caution">
    <text evidence="1">The sequence shown here is derived from an EMBL/GenBank/DDBJ whole genome shotgun (WGS) entry which is preliminary data.</text>
</comment>
<dbReference type="EMBL" id="BAABBF010000003">
    <property type="protein sequence ID" value="GAA3706395.1"/>
    <property type="molecule type" value="Genomic_DNA"/>
</dbReference>
<protein>
    <recommendedName>
        <fullName evidence="3">Type II toxin-antitoxin system ParD family antitoxin</fullName>
    </recommendedName>
</protein>
<sequence>MGEMRRIEIEIDAAMLAAADDAVETGRFADRDAVIRHALTFWNNEVGRVRQLIDEGFASGDPIEGNFDADDIKRRGRARLAEQLHRA</sequence>
<organism evidence="1 2">
    <name type="scientific">Sphingomonas cynarae</name>
    <dbReference type="NCBI Taxonomy" id="930197"/>
    <lineage>
        <taxon>Bacteria</taxon>
        <taxon>Pseudomonadati</taxon>
        <taxon>Pseudomonadota</taxon>
        <taxon>Alphaproteobacteria</taxon>
        <taxon>Sphingomonadales</taxon>
        <taxon>Sphingomonadaceae</taxon>
        <taxon>Sphingomonas</taxon>
    </lineage>
</organism>
<evidence type="ECO:0000313" key="2">
    <source>
        <dbReference type="Proteomes" id="UP001500523"/>
    </source>
</evidence>
<dbReference type="InterPro" id="IPR010985">
    <property type="entry name" value="Ribbon_hlx_hlx"/>
</dbReference>
<dbReference type="RefSeq" id="WP_344692743.1">
    <property type="nucleotide sequence ID" value="NZ_BAABBF010000003.1"/>
</dbReference>
<dbReference type="InterPro" id="IPR038296">
    <property type="entry name" value="ParD_sf"/>
</dbReference>
<evidence type="ECO:0008006" key="3">
    <source>
        <dbReference type="Google" id="ProtNLM"/>
    </source>
</evidence>
<dbReference type="SUPFAM" id="SSF47598">
    <property type="entry name" value="Ribbon-helix-helix"/>
    <property type="match status" value="1"/>
</dbReference>
<dbReference type="Proteomes" id="UP001500523">
    <property type="component" value="Unassembled WGS sequence"/>
</dbReference>